<evidence type="ECO:0008006" key="3">
    <source>
        <dbReference type="Google" id="ProtNLM"/>
    </source>
</evidence>
<dbReference type="PIRSF" id="PIRSF007580">
    <property type="entry name" value="UCP07580"/>
    <property type="match status" value="1"/>
</dbReference>
<dbReference type="Pfam" id="PF10118">
    <property type="entry name" value="Metal_hydrol"/>
    <property type="match status" value="1"/>
</dbReference>
<dbReference type="AlphaFoldDB" id="A0A7Z0IUA1"/>
<evidence type="ECO:0000313" key="2">
    <source>
        <dbReference type="Proteomes" id="UP000564496"/>
    </source>
</evidence>
<accession>A0A7Z0IUA1</accession>
<keyword evidence="2" id="KW-1185">Reference proteome</keyword>
<gene>
    <name evidence="1" type="ORF">BJ988_004256</name>
</gene>
<comment type="caution">
    <text evidence="1">The sequence shown here is derived from an EMBL/GenBank/DDBJ whole genome shotgun (WGS) entry which is preliminary data.</text>
</comment>
<evidence type="ECO:0000313" key="1">
    <source>
        <dbReference type="EMBL" id="NYI79608.1"/>
    </source>
</evidence>
<dbReference type="Proteomes" id="UP000564496">
    <property type="component" value="Unassembled WGS sequence"/>
</dbReference>
<dbReference type="EMBL" id="JACBZR010000001">
    <property type="protein sequence ID" value="NYI79608.1"/>
    <property type="molecule type" value="Genomic_DNA"/>
</dbReference>
<sequence length="314" mass="35076">MNKGSKGSKESKRGHEPAKVALHPRNVKFDWSRLPLVWIPGEAFASHYVNVLHLLLPEGERWFVKVFSEILPLIEDDQLREDVIGFIGQEGVHAAAHQEVQDYFTANGLDVRPFAAEIEALFRKILGDRDLTGRAKEEWLIERAAIIAGLEHLTAVLGNWVLNSPALDEAGADETMLDLLRWHGAEEVEHRNVAYDVFQHVDGRYLRRVRSYLLGGTALLVLWWRGAQYLMDHDPTPLDPAQPGQAKRSKASLLKLIDAERRGLVPGAVRIGWATWKFFLPAYDPAKEGSTAQAVSYLAKSPAALRADALAEGQ</sequence>
<dbReference type="RefSeq" id="WP_179659895.1">
    <property type="nucleotide sequence ID" value="NZ_JACBZR010000001.1"/>
</dbReference>
<name>A0A7Z0IUA1_9ACTN</name>
<reference evidence="1 2" key="1">
    <citation type="submission" date="2020-07" db="EMBL/GenBank/DDBJ databases">
        <title>Sequencing the genomes of 1000 actinobacteria strains.</title>
        <authorList>
            <person name="Klenk H.-P."/>
        </authorList>
    </citation>
    <scope>NUCLEOTIDE SEQUENCE [LARGE SCALE GENOMIC DNA]</scope>
    <source>
        <strain evidence="1 2">DSM 26487</strain>
    </source>
</reference>
<dbReference type="InterPro" id="IPR016516">
    <property type="entry name" value="UCP07580"/>
</dbReference>
<dbReference type="PANTHER" id="PTHR39456:SF1">
    <property type="entry name" value="METAL-DEPENDENT HYDROLASE"/>
    <property type="match status" value="1"/>
</dbReference>
<protein>
    <recommendedName>
        <fullName evidence="3">Metal-dependent hydrolase</fullName>
    </recommendedName>
</protein>
<proteinExistence type="predicted"/>
<organism evidence="1 2">
    <name type="scientific">Nocardioides panzhihuensis</name>
    <dbReference type="NCBI Taxonomy" id="860243"/>
    <lineage>
        <taxon>Bacteria</taxon>
        <taxon>Bacillati</taxon>
        <taxon>Actinomycetota</taxon>
        <taxon>Actinomycetes</taxon>
        <taxon>Propionibacteriales</taxon>
        <taxon>Nocardioidaceae</taxon>
        <taxon>Nocardioides</taxon>
    </lineage>
</organism>
<dbReference type="PANTHER" id="PTHR39456">
    <property type="entry name" value="METAL-DEPENDENT HYDROLASE"/>
    <property type="match status" value="1"/>
</dbReference>